<evidence type="ECO:0000256" key="3">
    <source>
        <dbReference type="ARBA" id="ARBA00023163"/>
    </source>
</evidence>
<protein>
    <submittedName>
        <fullName evidence="7">NAC domain-containing protein 18</fullName>
    </submittedName>
</protein>
<keyword evidence="2" id="KW-0238">DNA-binding</keyword>
<proteinExistence type="predicted"/>
<dbReference type="PANTHER" id="PTHR31719">
    <property type="entry name" value="NAC TRANSCRIPTION FACTOR 56"/>
    <property type="match status" value="1"/>
</dbReference>
<dbReference type="EMBL" id="JACGWN010000001">
    <property type="protein sequence ID" value="KAL0464223.1"/>
    <property type="molecule type" value="Genomic_DNA"/>
</dbReference>
<dbReference type="InterPro" id="IPR036093">
    <property type="entry name" value="NAC_dom_sf"/>
</dbReference>
<gene>
    <name evidence="7" type="ORF">Slati_0309900</name>
</gene>
<evidence type="ECO:0000313" key="7">
    <source>
        <dbReference type="EMBL" id="KAL0464223.1"/>
    </source>
</evidence>
<dbReference type="GO" id="GO:0003677">
    <property type="term" value="F:DNA binding"/>
    <property type="evidence" value="ECO:0007669"/>
    <property type="project" value="UniProtKB-KW"/>
</dbReference>
<comment type="caution">
    <text evidence="7">The sequence shown here is derived from an EMBL/GenBank/DDBJ whole genome shotgun (WGS) entry which is preliminary data.</text>
</comment>
<dbReference type="InterPro" id="IPR003441">
    <property type="entry name" value="NAC-dom"/>
</dbReference>
<name>A0AAW2YEI6_9LAMI</name>
<dbReference type="PROSITE" id="PS51005">
    <property type="entry name" value="NAC"/>
    <property type="match status" value="1"/>
</dbReference>
<evidence type="ECO:0000256" key="4">
    <source>
        <dbReference type="ARBA" id="ARBA00023242"/>
    </source>
</evidence>
<keyword evidence="1" id="KW-0805">Transcription regulation</keyword>
<evidence type="ECO:0000256" key="2">
    <source>
        <dbReference type="ARBA" id="ARBA00023125"/>
    </source>
</evidence>
<evidence type="ECO:0000259" key="6">
    <source>
        <dbReference type="PROSITE" id="PS51005"/>
    </source>
</evidence>
<dbReference type="AlphaFoldDB" id="A0AAW2YEI6"/>
<reference evidence="7" key="2">
    <citation type="journal article" date="2024" name="Plant">
        <title>Genomic evolution and insights into agronomic trait innovations of Sesamum species.</title>
        <authorList>
            <person name="Miao H."/>
            <person name="Wang L."/>
            <person name="Qu L."/>
            <person name="Liu H."/>
            <person name="Sun Y."/>
            <person name="Le M."/>
            <person name="Wang Q."/>
            <person name="Wei S."/>
            <person name="Zheng Y."/>
            <person name="Lin W."/>
            <person name="Duan Y."/>
            <person name="Cao H."/>
            <person name="Xiong S."/>
            <person name="Wang X."/>
            <person name="Wei L."/>
            <person name="Li C."/>
            <person name="Ma Q."/>
            <person name="Ju M."/>
            <person name="Zhao R."/>
            <person name="Li G."/>
            <person name="Mu C."/>
            <person name="Tian Q."/>
            <person name="Mei H."/>
            <person name="Zhang T."/>
            <person name="Gao T."/>
            <person name="Zhang H."/>
        </authorList>
    </citation>
    <scope>NUCLEOTIDE SEQUENCE</scope>
    <source>
        <strain evidence="7">KEN1</strain>
    </source>
</reference>
<evidence type="ECO:0000256" key="5">
    <source>
        <dbReference type="SAM" id="MobiDB-lite"/>
    </source>
</evidence>
<dbReference type="Gene3D" id="2.170.150.80">
    <property type="entry name" value="NAC domain"/>
    <property type="match status" value="1"/>
</dbReference>
<dbReference type="Pfam" id="PF02365">
    <property type="entry name" value="NAM"/>
    <property type="match status" value="1"/>
</dbReference>
<dbReference type="PANTHER" id="PTHR31719:SF193">
    <property type="entry name" value="NAC DOMAIN-CONTAINING PROTEIN"/>
    <property type="match status" value="1"/>
</dbReference>
<organism evidence="7">
    <name type="scientific">Sesamum latifolium</name>
    <dbReference type="NCBI Taxonomy" id="2727402"/>
    <lineage>
        <taxon>Eukaryota</taxon>
        <taxon>Viridiplantae</taxon>
        <taxon>Streptophyta</taxon>
        <taxon>Embryophyta</taxon>
        <taxon>Tracheophyta</taxon>
        <taxon>Spermatophyta</taxon>
        <taxon>Magnoliopsida</taxon>
        <taxon>eudicotyledons</taxon>
        <taxon>Gunneridae</taxon>
        <taxon>Pentapetalae</taxon>
        <taxon>asterids</taxon>
        <taxon>lamiids</taxon>
        <taxon>Lamiales</taxon>
        <taxon>Pedaliaceae</taxon>
        <taxon>Sesamum</taxon>
    </lineage>
</organism>
<dbReference type="SUPFAM" id="SSF101941">
    <property type="entry name" value="NAC domain"/>
    <property type="match status" value="1"/>
</dbReference>
<feature type="domain" description="NAC" evidence="6">
    <location>
        <begin position="49"/>
        <end position="211"/>
    </location>
</feature>
<sequence length="235" mass="27623">MYALPPPPPHSHHTPMEEQPLVGHPAAAPEYYYNLMNSDYCERIMSEPMPPGMRFLPTDAELVGVYLRQKLVLGSLPRGFQKLFLDVALYQHNPQQLIAMHEQLEEDQEDWYFFTPRSRRYLNGQRPERTAGDGFWKAVGKDTPVVESNGEVIGSKRVLDFYEGRHPEGVRTEWKMHEYLTKDQNDRTHQESVATNSMQLNQWVLCKIYRNKRSTKKRKIIDEHDDFFSFDSFQM</sequence>
<accession>A0AAW2YEI6</accession>
<reference evidence="7" key="1">
    <citation type="submission" date="2020-06" db="EMBL/GenBank/DDBJ databases">
        <authorList>
            <person name="Li T."/>
            <person name="Hu X."/>
            <person name="Zhang T."/>
            <person name="Song X."/>
            <person name="Zhang H."/>
            <person name="Dai N."/>
            <person name="Sheng W."/>
            <person name="Hou X."/>
            <person name="Wei L."/>
        </authorList>
    </citation>
    <scope>NUCLEOTIDE SEQUENCE</scope>
    <source>
        <strain evidence="7">KEN1</strain>
        <tissue evidence="7">Leaf</tissue>
    </source>
</reference>
<dbReference type="GO" id="GO:0006355">
    <property type="term" value="P:regulation of DNA-templated transcription"/>
    <property type="evidence" value="ECO:0007669"/>
    <property type="project" value="InterPro"/>
</dbReference>
<keyword evidence="3" id="KW-0804">Transcription</keyword>
<feature type="region of interest" description="Disordered" evidence="5">
    <location>
        <begin position="1"/>
        <end position="20"/>
    </location>
</feature>
<evidence type="ECO:0000256" key="1">
    <source>
        <dbReference type="ARBA" id="ARBA00023015"/>
    </source>
</evidence>
<keyword evidence="4" id="KW-0539">Nucleus</keyword>